<protein>
    <submittedName>
        <fullName evidence="1">Uncharacterized protein</fullName>
    </submittedName>
</protein>
<accession>A0ABU7F6U2</accession>
<name>A0ABU7F6U2_9TELE</name>
<dbReference type="Proteomes" id="UP001352852">
    <property type="component" value="Unassembled WGS sequence"/>
</dbReference>
<gene>
    <name evidence="1" type="ORF">CHARACLAT_023936</name>
</gene>
<organism evidence="1 2">
    <name type="scientific">Characodon lateralis</name>
    <dbReference type="NCBI Taxonomy" id="208331"/>
    <lineage>
        <taxon>Eukaryota</taxon>
        <taxon>Metazoa</taxon>
        <taxon>Chordata</taxon>
        <taxon>Craniata</taxon>
        <taxon>Vertebrata</taxon>
        <taxon>Euteleostomi</taxon>
        <taxon>Actinopterygii</taxon>
        <taxon>Neopterygii</taxon>
        <taxon>Teleostei</taxon>
        <taxon>Neoteleostei</taxon>
        <taxon>Acanthomorphata</taxon>
        <taxon>Ovalentaria</taxon>
        <taxon>Atherinomorphae</taxon>
        <taxon>Cyprinodontiformes</taxon>
        <taxon>Goodeidae</taxon>
        <taxon>Characodon</taxon>
    </lineage>
</organism>
<evidence type="ECO:0000313" key="2">
    <source>
        <dbReference type="Proteomes" id="UP001352852"/>
    </source>
</evidence>
<keyword evidence="2" id="KW-1185">Reference proteome</keyword>
<evidence type="ECO:0000313" key="1">
    <source>
        <dbReference type="EMBL" id="MED6294719.1"/>
    </source>
</evidence>
<reference evidence="1 2" key="1">
    <citation type="submission" date="2021-06" db="EMBL/GenBank/DDBJ databases">
        <authorList>
            <person name="Palmer J.M."/>
        </authorList>
    </citation>
    <scope>NUCLEOTIDE SEQUENCE [LARGE SCALE GENOMIC DNA]</scope>
    <source>
        <strain evidence="1 2">CL_MEX2019</strain>
        <tissue evidence="1">Muscle</tissue>
    </source>
</reference>
<sequence length="100" mass="11799">MRCERLVLFPWSKALEDVCWDQAQKLRAAERIKCIGEAVRSEPDEPADRNGQLPPIFFNQRTNDVPWVVMHRGITPCLQRTVRTDSHFWITQRHVFCVLH</sequence>
<dbReference type="EMBL" id="JAHUTJ010076358">
    <property type="protein sequence ID" value="MED6294719.1"/>
    <property type="molecule type" value="Genomic_DNA"/>
</dbReference>
<comment type="caution">
    <text evidence="1">The sequence shown here is derived from an EMBL/GenBank/DDBJ whole genome shotgun (WGS) entry which is preliminary data.</text>
</comment>
<proteinExistence type="predicted"/>